<reference evidence="9 10" key="1">
    <citation type="submission" date="2018-05" db="EMBL/GenBank/DDBJ databases">
        <title>Animal gut microbial communities from fecal samples from Wisconsin, USA.</title>
        <authorList>
            <person name="Neumann A."/>
        </authorList>
    </citation>
    <scope>NUCLEOTIDE SEQUENCE [LARGE SCALE GENOMIC DNA]</scope>
    <source>
        <strain evidence="9 10">UWS4</strain>
    </source>
</reference>
<dbReference type="NCBIfam" id="TIGR00613">
    <property type="entry name" value="reco"/>
    <property type="match status" value="1"/>
</dbReference>
<dbReference type="PANTHER" id="PTHR33991:SF1">
    <property type="entry name" value="DNA REPAIR PROTEIN RECO"/>
    <property type="match status" value="1"/>
</dbReference>
<accession>A0ABX5LMM0</accession>
<comment type="caution">
    <text evidence="9">The sequence shown here is derived from an EMBL/GenBank/DDBJ whole genome shotgun (WGS) entry which is preliminary data.</text>
</comment>
<dbReference type="InterPro" id="IPR022572">
    <property type="entry name" value="DNA_rep/recomb_RecO_N"/>
</dbReference>
<organism evidence="9 10">
    <name type="scientific">Hallerella porci</name>
    <dbReference type="NCBI Taxonomy" id="1945871"/>
    <lineage>
        <taxon>Bacteria</taxon>
        <taxon>Pseudomonadati</taxon>
        <taxon>Fibrobacterota</taxon>
        <taxon>Fibrobacteria</taxon>
        <taxon>Fibrobacterales</taxon>
        <taxon>Fibrobacteraceae</taxon>
        <taxon>Hallerella</taxon>
    </lineage>
</organism>
<dbReference type="PANTHER" id="PTHR33991">
    <property type="entry name" value="DNA REPAIR PROTEIN RECO"/>
    <property type="match status" value="1"/>
</dbReference>
<dbReference type="InterPro" id="IPR037278">
    <property type="entry name" value="ARFGAP/RecO"/>
</dbReference>
<name>A0ABX5LMM0_9BACT</name>
<dbReference type="InterPro" id="IPR012340">
    <property type="entry name" value="NA-bd_OB-fold"/>
</dbReference>
<evidence type="ECO:0000256" key="7">
    <source>
        <dbReference type="HAMAP-Rule" id="MF_00201"/>
    </source>
</evidence>
<protein>
    <recommendedName>
        <fullName evidence="2 7">DNA repair protein RecO</fullName>
    </recommendedName>
    <alternativeName>
        <fullName evidence="6 7">Recombination protein O</fullName>
    </alternativeName>
</protein>
<keyword evidence="5 7" id="KW-0234">DNA repair</keyword>
<dbReference type="Proteomes" id="UP000245523">
    <property type="component" value="Unassembled WGS sequence"/>
</dbReference>
<evidence type="ECO:0000313" key="10">
    <source>
        <dbReference type="Proteomes" id="UP000245523"/>
    </source>
</evidence>
<keyword evidence="4 7" id="KW-0233">DNA recombination</keyword>
<sequence length="248" mass="28681">MLKQTRVIILHRMPYSDSSLIVKGFCFDFGVLSFLVKSAKSKNSPFKASLDPLSESEIVFNDSGKSDLHFIREASLIDWFPNLRKNLEKTAMAEVIAEILLRYLPAGLSQELDFRYTEKAFQILDRSENFQDVLARWLWHIADCEGYALNFSECIRCGTPISQIPADFSFESGGSICANCLGVFRPHYSPEFLQDIAHLVFRLPLQNPRQIEEEFFKYLKSHLGENREIKSYHWLQEVRNYAFCNTNS</sequence>
<dbReference type="InterPro" id="IPR042242">
    <property type="entry name" value="RecO_C"/>
</dbReference>
<dbReference type="HAMAP" id="MF_00201">
    <property type="entry name" value="RecO"/>
    <property type="match status" value="1"/>
</dbReference>
<keyword evidence="10" id="KW-1185">Reference proteome</keyword>
<dbReference type="InterPro" id="IPR003717">
    <property type="entry name" value="RecO"/>
</dbReference>
<evidence type="ECO:0000313" key="9">
    <source>
        <dbReference type="EMBL" id="PWL03634.1"/>
    </source>
</evidence>
<evidence type="ECO:0000256" key="5">
    <source>
        <dbReference type="ARBA" id="ARBA00023204"/>
    </source>
</evidence>
<evidence type="ECO:0000256" key="1">
    <source>
        <dbReference type="ARBA" id="ARBA00007452"/>
    </source>
</evidence>
<evidence type="ECO:0000259" key="8">
    <source>
        <dbReference type="Pfam" id="PF11967"/>
    </source>
</evidence>
<dbReference type="Pfam" id="PF11967">
    <property type="entry name" value="RecO_N"/>
    <property type="match status" value="1"/>
</dbReference>
<dbReference type="RefSeq" id="WP_146193666.1">
    <property type="nucleotide sequence ID" value="NZ_JAXEIU010000025.1"/>
</dbReference>
<evidence type="ECO:0000256" key="2">
    <source>
        <dbReference type="ARBA" id="ARBA00021310"/>
    </source>
</evidence>
<comment type="similarity">
    <text evidence="1 7">Belongs to the RecO family.</text>
</comment>
<dbReference type="SUPFAM" id="SSF50249">
    <property type="entry name" value="Nucleic acid-binding proteins"/>
    <property type="match status" value="1"/>
</dbReference>
<feature type="domain" description="DNA replication/recombination mediator RecO N-terminal" evidence="8">
    <location>
        <begin position="1"/>
        <end position="79"/>
    </location>
</feature>
<evidence type="ECO:0000256" key="4">
    <source>
        <dbReference type="ARBA" id="ARBA00023172"/>
    </source>
</evidence>
<dbReference type="Pfam" id="PF02565">
    <property type="entry name" value="RecO_C"/>
    <property type="match status" value="1"/>
</dbReference>
<evidence type="ECO:0000256" key="3">
    <source>
        <dbReference type="ARBA" id="ARBA00022763"/>
    </source>
</evidence>
<evidence type="ECO:0000256" key="6">
    <source>
        <dbReference type="ARBA" id="ARBA00033409"/>
    </source>
</evidence>
<comment type="function">
    <text evidence="7">Involved in DNA repair and RecF pathway recombination.</text>
</comment>
<keyword evidence="3 7" id="KW-0227">DNA damage</keyword>
<dbReference type="Gene3D" id="1.20.1440.120">
    <property type="entry name" value="Recombination protein O, C-terminal domain"/>
    <property type="match status" value="1"/>
</dbReference>
<dbReference type="SUPFAM" id="SSF57863">
    <property type="entry name" value="ArfGap/RecO-like zinc finger"/>
    <property type="match status" value="1"/>
</dbReference>
<gene>
    <name evidence="7" type="primary">recO</name>
    <name evidence="9" type="ORF">B0H50_10458</name>
</gene>
<dbReference type="EMBL" id="QGHD01000004">
    <property type="protein sequence ID" value="PWL03634.1"/>
    <property type="molecule type" value="Genomic_DNA"/>
</dbReference>
<dbReference type="Gene3D" id="2.40.50.140">
    <property type="entry name" value="Nucleic acid-binding proteins"/>
    <property type="match status" value="1"/>
</dbReference>
<proteinExistence type="inferred from homology"/>